<comment type="cofactor">
    <cofactor evidence="1">
        <name>Mg(2+)</name>
        <dbReference type="ChEBI" id="CHEBI:18420"/>
    </cofactor>
</comment>
<keyword evidence="3" id="KW-0460">Magnesium</keyword>
<evidence type="ECO:0000313" key="8">
    <source>
        <dbReference type="Proteomes" id="UP000721844"/>
    </source>
</evidence>
<dbReference type="InterPro" id="IPR008146">
    <property type="entry name" value="Gln_synth_cat_dom"/>
</dbReference>
<evidence type="ECO:0000313" key="7">
    <source>
        <dbReference type="EMBL" id="MCB8883705.1"/>
    </source>
</evidence>
<dbReference type="GO" id="GO:0006542">
    <property type="term" value="P:glutamine biosynthetic process"/>
    <property type="evidence" value="ECO:0007669"/>
    <property type="project" value="InterPro"/>
</dbReference>
<evidence type="ECO:0000256" key="3">
    <source>
        <dbReference type="ARBA" id="ARBA00022842"/>
    </source>
</evidence>
<dbReference type="PROSITE" id="PS51987">
    <property type="entry name" value="GS_CATALYTIC"/>
    <property type="match status" value="1"/>
</dbReference>
<dbReference type="AlphaFoldDB" id="A0A963Z6H9"/>
<dbReference type="GO" id="GO:0004356">
    <property type="term" value="F:glutamine synthetase activity"/>
    <property type="evidence" value="ECO:0007669"/>
    <property type="project" value="InterPro"/>
</dbReference>
<name>A0A963Z6H9_9PROT</name>
<dbReference type="InterPro" id="IPR036651">
    <property type="entry name" value="Gln_synt_N_sf"/>
</dbReference>
<evidence type="ECO:0000256" key="2">
    <source>
        <dbReference type="ARBA" id="ARBA00022598"/>
    </source>
</evidence>
<dbReference type="PROSITE" id="PS00181">
    <property type="entry name" value="GLNA_ATP"/>
    <property type="match status" value="1"/>
</dbReference>
<dbReference type="Gene3D" id="3.30.590.10">
    <property type="entry name" value="Glutamine synthetase/guanido kinase, catalytic domain"/>
    <property type="match status" value="1"/>
</dbReference>
<reference evidence="7 8" key="1">
    <citation type="journal article" date="2021" name="Microorganisms">
        <title>Acidisoma silvae sp. nov. and Acidisomacellulosilytica sp. nov., Two Acidophilic Bacteria Isolated from Decaying Wood, Hydrolyzing Cellulose and Producing Poly-3-hydroxybutyrate.</title>
        <authorList>
            <person name="Mieszkin S."/>
            <person name="Pouder E."/>
            <person name="Uroz S."/>
            <person name="Simon-Colin C."/>
            <person name="Alain K."/>
        </authorList>
    </citation>
    <scope>NUCLEOTIDE SEQUENCE [LARGE SCALE GENOMIC DNA]</scope>
    <source>
        <strain evidence="7 8">HW T5.17</strain>
    </source>
</reference>
<evidence type="ECO:0000256" key="1">
    <source>
        <dbReference type="ARBA" id="ARBA00001946"/>
    </source>
</evidence>
<dbReference type="GO" id="GO:0006598">
    <property type="term" value="P:polyamine catabolic process"/>
    <property type="evidence" value="ECO:0007669"/>
    <property type="project" value="TreeGrafter"/>
</dbReference>
<dbReference type="RefSeq" id="WP_227310388.1">
    <property type="nucleotide sequence ID" value="NZ_JAESVA010000015.1"/>
</dbReference>
<dbReference type="SUPFAM" id="SSF54368">
    <property type="entry name" value="Glutamine synthetase, N-terminal domain"/>
    <property type="match status" value="1"/>
</dbReference>
<proteinExistence type="inferred from homology"/>
<accession>A0A963Z6H9</accession>
<evidence type="ECO:0000256" key="4">
    <source>
        <dbReference type="PROSITE-ProRule" id="PRU01331"/>
    </source>
</evidence>
<dbReference type="InterPro" id="IPR027303">
    <property type="entry name" value="Gln_synth_gly_rich_site"/>
</dbReference>
<feature type="domain" description="GS catalytic" evidence="6">
    <location>
        <begin position="118"/>
        <end position="448"/>
    </location>
</feature>
<dbReference type="InterPro" id="IPR014746">
    <property type="entry name" value="Gln_synth/guanido_kin_cat_dom"/>
</dbReference>
<organism evidence="7 8">
    <name type="scientific">Acidisoma cellulosilyticum</name>
    <dbReference type="NCBI Taxonomy" id="2802395"/>
    <lineage>
        <taxon>Bacteria</taxon>
        <taxon>Pseudomonadati</taxon>
        <taxon>Pseudomonadota</taxon>
        <taxon>Alphaproteobacteria</taxon>
        <taxon>Acetobacterales</taxon>
        <taxon>Acidocellaceae</taxon>
        <taxon>Acidisoma</taxon>
    </lineage>
</organism>
<evidence type="ECO:0000259" key="6">
    <source>
        <dbReference type="PROSITE" id="PS51987"/>
    </source>
</evidence>
<comment type="similarity">
    <text evidence="4 5">Belongs to the glutamine synthetase family.</text>
</comment>
<dbReference type="PANTHER" id="PTHR43785">
    <property type="entry name" value="GAMMA-GLUTAMYLPUTRESCINE SYNTHETASE"/>
    <property type="match status" value="1"/>
</dbReference>
<keyword evidence="8" id="KW-1185">Reference proteome</keyword>
<dbReference type="SMART" id="SM01230">
    <property type="entry name" value="Gln-synt_C"/>
    <property type="match status" value="1"/>
</dbReference>
<evidence type="ECO:0000256" key="5">
    <source>
        <dbReference type="RuleBase" id="RU000384"/>
    </source>
</evidence>
<protein>
    <submittedName>
        <fullName evidence="7">Glutamine synthetase</fullName>
    </submittedName>
</protein>
<sequence length="448" mass="47626">MSALVPDLLSFLAANPDITAIDAVFVDANGRLRGKRLPRDAAAAIGGGSVTIPQATMALTTPGECLDAGGRGISDGDPDGIGLPVAGSVVRLPWATAPTAQVFLRLASAEGAPLGLDPRDVLDRVVTRLAALGLRPVTAFEVEFYVIDRTRAADGAPLLPAAMTALPVWSQRSHAVEPLDALAPFFATVEAYAAALGLRTGGVTAETGIGQFEINLIHGEDPGRAADEVILLRQALTQAARACELDVTFMAKPMADRPGNGLHLHLSLIDAEGRNIFAGEQGEEMLRFALGGLRAMMPDVLAIQAPNHNSYRRFVPGNFVPVNRSWGRDNRSVALRVPSGSLSARRIEHRMAGGDAHPHLVMATVLAGVVHGLENRLDPGPASDGNANLLADPALPRDLSAALDAFSASPVVRDYLGAAYVDLYTDLRRKEFDRLLSFYSPKEYEWYL</sequence>
<dbReference type="Proteomes" id="UP000721844">
    <property type="component" value="Unassembled WGS sequence"/>
</dbReference>
<comment type="caution">
    <text evidence="7">The sequence shown here is derived from an EMBL/GenBank/DDBJ whole genome shotgun (WGS) entry which is preliminary data.</text>
</comment>
<keyword evidence="2" id="KW-0436">Ligase</keyword>
<dbReference type="PANTHER" id="PTHR43785:SF12">
    <property type="entry name" value="TYPE-1 GLUTAMINE SYNTHETASE 2"/>
    <property type="match status" value="1"/>
</dbReference>
<dbReference type="SUPFAM" id="SSF55931">
    <property type="entry name" value="Glutamine synthetase/guanido kinase"/>
    <property type="match status" value="1"/>
</dbReference>
<dbReference type="EMBL" id="JAESVA010000015">
    <property type="protein sequence ID" value="MCB8883705.1"/>
    <property type="molecule type" value="Genomic_DNA"/>
</dbReference>
<dbReference type="Pfam" id="PF00120">
    <property type="entry name" value="Gln-synt_C"/>
    <property type="match status" value="1"/>
</dbReference>
<gene>
    <name evidence="7" type="ORF">ACELLULO517_25875</name>
</gene>